<keyword evidence="1" id="KW-0548">Nucleotidyltransferase</keyword>
<dbReference type="GO" id="GO:0004519">
    <property type="term" value="F:endonuclease activity"/>
    <property type="evidence" value="ECO:0007669"/>
    <property type="project" value="UniProtKB-KW"/>
</dbReference>
<keyword evidence="1" id="KW-0255">Endonuclease</keyword>
<dbReference type="EMBL" id="GEGO01004446">
    <property type="protein sequence ID" value="JAR90958.1"/>
    <property type="molecule type" value="Transcribed_RNA"/>
</dbReference>
<protein>
    <submittedName>
        <fullName evidence="1">Putative endonuclease/reverse transcriptase</fullName>
    </submittedName>
</protein>
<accession>A0A147BJL6</accession>
<feature type="non-terminal residue" evidence="1">
    <location>
        <position position="114"/>
    </location>
</feature>
<organism evidence="1">
    <name type="scientific">Ixodes ricinus</name>
    <name type="common">Common tick</name>
    <name type="synonym">Acarus ricinus</name>
    <dbReference type="NCBI Taxonomy" id="34613"/>
    <lineage>
        <taxon>Eukaryota</taxon>
        <taxon>Metazoa</taxon>
        <taxon>Ecdysozoa</taxon>
        <taxon>Arthropoda</taxon>
        <taxon>Chelicerata</taxon>
        <taxon>Arachnida</taxon>
        <taxon>Acari</taxon>
        <taxon>Parasitiformes</taxon>
        <taxon>Ixodida</taxon>
        <taxon>Ixodoidea</taxon>
        <taxon>Ixodidae</taxon>
        <taxon>Ixodinae</taxon>
        <taxon>Ixodes</taxon>
    </lineage>
</organism>
<sequence>MAYKSFVRSKLEHANIIWWPHQEYVNKLESVQNKASRYIMLDCSRTSSVTIIKTNLELKPLTVRTKLARLAFLHGIYYSSSEFRSLYLQDPSYISKCRDPLKFQPLFSRTNKFQ</sequence>
<keyword evidence="1" id="KW-0808">Transferase</keyword>
<dbReference type="GO" id="GO:0003964">
    <property type="term" value="F:RNA-directed DNA polymerase activity"/>
    <property type="evidence" value="ECO:0007669"/>
    <property type="project" value="UniProtKB-KW"/>
</dbReference>
<keyword evidence="1" id="KW-0378">Hydrolase</keyword>
<name>A0A147BJL6_IXORI</name>
<dbReference type="AlphaFoldDB" id="A0A147BJL6"/>
<proteinExistence type="predicted"/>
<evidence type="ECO:0000313" key="1">
    <source>
        <dbReference type="EMBL" id="JAR90958.1"/>
    </source>
</evidence>
<reference evidence="1" key="1">
    <citation type="journal article" date="2018" name="PLoS Negl. Trop. Dis.">
        <title>Sialome diversity of ticks revealed by RNAseq of single tick salivary glands.</title>
        <authorList>
            <person name="Perner J."/>
            <person name="Kropackova S."/>
            <person name="Kopacek P."/>
            <person name="Ribeiro J.M."/>
        </authorList>
    </citation>
    <scope>NUCLEOTIDE SEQUENCE</scope>
    <source>
        <strain evidence="1">Siblings of single egg batch collected in Ceske Budejovice</strain>
        <tissue evidence="1">Salivary glands</tissue>
    </source>
</reference>
<keyword evidence="1" id="KW-0695">RNA-directed DNA polymerase</keyword>
<keyword evidence="1" id="KW-0540">Nuclease</keyword>